<keyword evidence="5" id="KW-1185">Reference proteome</keyword>
<feature type="transmembrane region" description="Helical" evidence="2">
    <location>
        <begin position="560"/>
        <end position="580"/>
    </location>
</feature>
<keyword evidence="2" id="KW-0812">Transmembrane</keyword>
<proteinExistence type="predicted"/>
<evidence type="ECO:0000313" key="5">
    <source>
        <dbReference type="Proteomes" id="UP000326169"/>
    </source>
</evidence>
<dbReference type="GeneID" id="301685971"/>
<evidence type="ECO:0000313" key="4">
    <source>
        <dbReference type="EMBL" id="GCE92445.1"/>
    </source>
</evidence>
<evidence type="ECO:0000256" key="2">
    <source>
        <dbReference type="SAM" id="Phobius"/>
    </source>
</evidence>
<feature type="region of interest" description="Disordered" evidence="1">
    <location>
        <begin position="130"/>
        <end position="253"/>
    </location>
</feature>
<dbReference type="Pfam" id="PF13699">
    <property type="entry name" value="eCIS_core"/>
    <property type="match status" value="1"/>
</dbReference>
<dbReference type="Proteomes" id="UP000326169">
    <property type="component" value="Unassembled WGS sequence"/>
</dbReference>
<reference evidence="4 5" key="1">
    <citation type="journal article" date="2019" name="J Genomics">
        <title>The Draft Genome of a Hydrogen-producing Cyanobacterium, Arthrospira platensis NIES-46.</title>
        <authorList>
            <person name="Suzuki S."/>
            <person name="Yamaguchi H."/>
            <person name="Kawachi M."/>
        </authorList>
    </citation>
    <scope>NUCLEOTIDE SEQUENCE [LARGE SCALE GENOMIC DNA]</scope>
    <source>
        <strain evidence="4 5">NIES-46</strain>
    </source>
</reference>
<name>A0A5M3T1Y8_LIMPL</name>
<gene>
    <name evidence="4" type="ORF">NIES46_04850</name>
</gene>
<feature type="compositionally biased region" description="Basic and acidic residues" evidence="1">
    <location>
        <begin position="219"/>
        <end position="233"/>
    </location>
</feature>
<dbReference type="InterPro" id="IPR025295">
    <property type="entry name" value="eCIS_core_dom"/>
</dbReference>
<accession>A0A5M3T1Y8</accession>
<protein>
    <recommendedName>
        <fullName evidence="3">eCIS core domain-containing protein</fullName>
    </recommendedName>
</protein>
<dbReference type="RefSeq" id="WP_231852056.1">
    <property type="nucleotide sequence ID" value="NZ_BIMW01000016.1"/>
</dbReference>
<sequence>MRIQRRKKGSPEVSIGSAPMQAQFQSRPFQDANFAPPDQEVASPEMQFQQESSGFDLANIPVFANTKRSPEPIQRTEDDDIQMKGEPNAPMQRVFQTLAQRDNPTNGTPQQPIQAKLTVGAVGDKYEQEADRVADVVVDQIQSPPTHPEVQKQEAEGGQEQPQLLRTPRISQLQKKEELSNTLQRESDEEEFDDDGDVQMKPQTASAGGEVSADLESSIQREKGGGEPLDEHLQSQMGQAMGADFRGVRIHDNSQASQLNQSIQAKAFTTGQDIFFKQGEYQPESRGGQKLIAHELTHVVQQGSGSGVRKINRQNSPQFFPVGRVSEAKIQREGEDPKKIKQDAELYVSKNMPKIYGDKLPSRTEVQTSLNVGQEAGGELEKLLSKNPELSQVVTELYQKESAAEEAPPKQSKFEIVSQEAKAQLPKNSDLVPKQQEQANQKIQDVSSKNKRTKIEGAAYTAGEVLNTAVGGAAKVLNAVSPVVSIVAQIASIAGVFFAAITSVIDACAMAKSIQTKNSLKELLHETKSQNPGFKQYNPDVVNAVEYAIDQKYEKSGRRALAFSSGLASIGGGIIGLVLASNPIGWAIGAALAALGGLGAVGLLLYKIGHWFRKRRGGILGKKRNEIATLLYEKLRAGDALAEKALQKLGLPVEAMQQAKEGVLKSDKLEYDYRQAQMQAIKKYLNIKDIERLGLEAENMMEIYGDIYNQILEKKKDKKTAEKRNKEFTKSDKKMKKQSDRLENKQKKNKALEDKLKNHMVEQIARKLGSS</sequence>
<comment type="caution">
    <text evidence="4">The sequence shown here is derived from an EMBL/GenBank/DDBJ whole genome shotgun (WGS) entry which is preliminary data.</text>
</comment>
<keyword evidence="2" id="KW-0472">Membrane</keyword>
<evidence type="ECO:0000256" key="1">
    <source>
        <dbReference type="SAM" id="MobiDB-lite"/>
    </source>
</evidence>
<keyword evidence="2" id="KW-1133">Transmembrane helix</keyword>
<feature type="transmembrane region" description="Helical" evidence="2">
    <location>
        <begin position="586"/>
        <end position="606"/>
    </location>
</feature>
<feature type="compositionally biased region" description="Acidic residues" evidence="1">
    <location>
        <begin position="187"/>
        <end position="197"/>
    </location>
</feature>
<feature type="compositionally biased region" description="Polar residues" evidence="1">
    <location>
        <begin position="160"/>
        <end position="173"/>
    </location>
</feature>
<dbReference type="EMBL" id="BIMW01000016">
    <property type="protein sequence ID" value="GCE92445.1"/>
    <property type="molecule type" value="Genomic_DNA"/>
</dbReference>
<feature type="transmembrane region" description="Helical" evidence="2">
    <location>
        <begin position="486"/>
        <end position="511"/>
    </location>
</feature>
<feature type="region of interest" description="Disordered" evidence="1">
    <location>
        <begin position="1"/>
        <end position="86"/>
    </location>
</feature>
<organism evidence="4 5">
    <name type="scientific">Limnospira platensis NIES-46</name>
    <dbReference type="NCBI Taxonomy" id="1236695"/>
    <lineage>
        <taxon>Bacteria</taxon>
        <taxon>Bacillati</taxon>
        <taxon>Cyanobacteriota</taxon>
        <taxon>Cyanophyceae</taxon>
        <taxon>Oscillatoriophycideae</taxon>
        <taxon>Oscillatoriales</taxon>
        <taxon>Sirenicapillariaceae</taxon>
        <taxon>Limnospira</taxon>
    </lineage>
</organism>
<feature type="domain" description="eCIS core" evidence="3">
    <location>
        <begin position="228"/>
        <end position="305"/>
    </location>
</feature>
<evidence type="ECO:0000259" key="3">
    <source>
        <dbReference type="Pfam" id="PF13699"/>
    </source>
</evidence>
<feature type="region of interest" description="Disordered" evidence="1">
    <location>
        <begin position="718"/>
        <end position="759"/>
    </location>
</feature>